<accession>A0A1G4ATV5</accession>
<dbReference type="PANTHER" id="PTHR31642">
    <property type="entry name" value="TRICHOTHECENE 3-O-ACETYLTRANSFERASE"/>
    <property type="match status" value="1"/>
</dbReference>
<keyword evidence="1" id="KW-0808">Transferase</keyword>
<proteinExistence type="predicted"/>
<evidence type="ECO:0000256" key="1">
    <source>
        <dbReference type="ARBA" id="ARBA00022679"/>
    </source>
</evidence>
<dbReference type="InterPro" id="IPR050317">
    <property type="entry name" value="Plant_Fungal_Acyltransferase"/>
</dbReference>
<dbReference type="Pfam" id="PF02458">
    <property type="entry name" value="Transferase"/>
    <property type="match status" value="1"/>
</dbReference>
<name>A0A1G4ATV5_9PEZI</name>
<dbReference type="AlphaFoldDB" id="A0A1G4ATV5"/>
<evidence type="ECO:0000313" key="3">
    <source>
        <dbReference type="Proteomes" id="UP000176998"/>
    </source>
</evidence>
<dbReference type="Proteomes" id="UP000176998">
    <property type="component" value="Unassembled WGS sequence"/>
</dbReference>
<dbReference type="PANTHER" id="PTHR31642:SF310">
    <property type="entry name" value="FATTY ALCOHOL:CAFFEOYL-COA ACYLTRANSFERASE"/>
    <property type="match status" value="1"/>
</dbReference>
<keyword evidence="3" id="KW-1185">Reference proteome</keyword>
<dbReference type="Gene3D" id="3.30.559.10">
    <property type="entry name" value="Chloramphenicol acetyltransferase-like domain"/>
    <property type="match status" value="2"/>
</dbReference>
<evidence type="ECO:0000313" key="2">
    <source>
        <dbReference type="EMBL" id="OHE92600.1"/>
    </source>
</evidence>
<dbReference type="GeneID" id="34565242"/>
<dbReference type="InterPro" id="IPR023213">
    <property type="entry name" value="CAT-like_dom_sf"/>
</dbReference>
<evidence type="ECO:0008006" key="4">
    <source>
        <dbReference type="Google" id="ProtNLM"/>
    </source>
</evidence>
<reference evidence="2 3" key="1">
    <citation type="submission" date="2016-09" db="EMBL/GenBank/DDBJ databases">
        <authorList>
            <person name="Capua I."/>
            <person name="De Benedictis P."/>
            <person name="Joannis T."/>
            <person name="Lombin L.H."/>
            <person name="Cattoli G."/>
        </authorList>
    </citation>
    <scope>NUCLEOTIDE SEQUENCE [LARGE SCALE GENOMIC DNA]</scope>
    <source>
        <strain evidence="2 3">IMI 309357</strain>
    </source>
</reference>
<dbReference type="EMBL" id="MJBS01000143">
    <property type="protein sequence ID" value="OHE92600.1"/>
    <property type="molecule type" value="Genomic_DNA"/>
</dbReference>
<dbReference type="STRING" id="1209926.A0A1G4ATV5"/>
<gene>
    <name evidence="2" type="ORF">CORC01_12111</name>
</gene>
<sequence>MPFLHCLLRLLPTRETFYSLLWGRVEKKGRMPKLDVYNLRPTGWESDPEDEYHRLCTLDYCSGTIYSAYALFFKLDPGADRHKIVEVLKRGLEITLSQCRRLGGTLKEHPDGGGGLCFHKRRDDTVEFHVQWLEDAKGDGDGDGATDQDEGETYPSYADFERQHFGSRAFGNDMGLWCVAPMTPAEKPENRPENQPKGAAFKATFLRGGGLVFVMMHHHLANDVMGWAGELHQLAENCAALWAVSASAAAAPPKLPPWDPACLDFSRVTIPDPPEAELVDGPPRPSRHPDQRPAARLLFHIPRSKLLELKRLATPTPATNGNSSISSSSSYWISSYDALNAYLWRVLLKHKARLHGSDPEAKVEWVEAVDLRRRLRDASSGKPMPARTQGNIMAVAVASRYIRQLTNSITPAAVDAMLAGIARVRDKLTLYAGSDVFPPTTLLITDWRDVDPYAADFGFGSPSGFRCPWDSVTGGLVVIYPPRPCGVSVDDEGNEISLAIEKELVWDLLADPDWNRVFEFRGVEIEDEDE</sequence>
<organism evidence="2 3">
    <name type="scientific">Colletotrichum orchidophilum</name>
    <dbReference type="NCBI Taxonomy" id="1209926"/>
    <lineage>
        <taxon>Eukaryota</taxon>
        <taxon>Fungi</taxon>
        <taxon>Dikarya</taxon>
        <taxon>Ascomycota</taxon>
        <taxon>Pezizomycotina</taxon>
        <taxon>Sordariomycetes</taxon>
        <taxon>Hypocreomycetidae</taxon>
        <taxon>Glomerellales</taxon>
        <taxon>Glomerellaceae</taxon>
        <taxon>Colletotrichum</taxon>
    </lineage>
</organism>
<dbReference type="GO" id="GO:0044550">
    <property type="term" value="P:secondary metabolite biosynthetic process"/>
    <property type="evidence" value="ECO:0007669"/>
    <property type="project" value="TreeGrafter"/>
</dbReference>
<protein>
    <recommendedName>
        <fullName evidence="4">Transferase</fullName>
    </recommendedName>
</protein>
<dbReference type="GO" id="GO:0016747">
    <property type="term" value="F:acyltransferase activity, transferring groups other than amino-acyl groups"/>
    <property type="evidence" value="ECO:0007669"/>
    <property type="project" value="TreeGrafter"/>
</dbReference>
<dbReference type="OrthoDB" id="671439at2759"/>
<comment type="caution">
    <text evidence="2">The sequence shown here is derived from an EMBL/GenBank/DDBJ whole genome shotgun (WGS) entry which is preliminary data.</text>
</comment>
<dbReference type="RefSeq" id="XP_022469769.1">
    <property type="nucleotide sequence ID" value="XM_022623732.1"/>
</dbReference>